<dbReference type="OrthoDB" id="329578at2759"/>
<feature type="domain" description="Immune mapped protein 2 N-terminal" evidence="1">
    <location>
        <begin position="16"/>
        <end position="97"/>
    </location>
</feature>
<evidence type="ECO:0000259" key="1">
    <source>
        <dbReference type="Pfam" id="PF18590"/>
    </source>
</evidence>
<accession>A0A2A9M9B0</accession>
<dbReference type="EMBL" id="NWUJ01000005">
    <property type="protein sequence ID" value="PFH35068.1"/>
    <property type="molecule type" value="Genomic_DNA"/>
</dbReference>
<gene>
    <name evidence="3" type="ORF">BESB_059550</name>
</gene>
<evidence type="ECO:0000259" key="2">
    <source>
        <dbReference type="Pfam" id="PF18591"/>
    </source>
</evidence>
<dbReference type="AlphaFoldDB" id="A0A2A9M9B0"/>
<organism evidence="3 4">
    <name type="scientific">Besnoitia besnoiti</name>
    <name type="common">Apicomplexan protozoan</name>
    <dbReference type="NCBI Taxonomy" id="94643"/>
    <lineage>
        <taxon>Eukaryota</taxon>
        <taxon>Sar</taxon>
        <taxon>Alveolata</taxon>
        <taxon>Apicomplexa</taxon>
        <taxon>Conoidasida</taxon>
        <taxon>Coccidia</taxon>
        <taxon>Eucoccidiorida</taxon>
        <taxon>Eimeriorina</taxon>
        <taxon>Sarcocystidae</taxon>
        <taxon>Besnoitia</taxon>
    </lineage>
</organism>
<reference evidence="3 4" key="1">
    <citation type="submission" date="2017-09" db="EMBL/GenBank/DDBJ databases">
        <title>Genome sequencing of Besnoitia besnoiti strain Bb-Ger1.</title>
        <authorList>
            <person name="Schares G."/>
            <person name="Venepally P."/>
            <person name="Lorenzi H.A."/>
        </authorList>
    </citation>
    <scope>NUCLEOTIDE SEQUENCE [LARGE SCALE GENOMIC DNA]</scope>
    <source>
        <strain evidence="3 4">Bb-Ger1</strain>
    </source>
</reference>
<name>A0A2A9M9B0_BESBE</name>
<dbReference type="Proteomes" id="UP000224006">
    <property type="component" value="Chromosome V"/>
</dbReference>
<protein>
    <recommendedName>
        <fullName evidence="5">Immune mapped protein 2 N-terminal domain-containing protein</fullName>
    </recommendedName>
</protein>
<comment type="caution">
    <text evidence="3">The sequence shown here is derived from an EMBL/GenBank/DDBJ whole genome shotgun (WGS) entry which is preliminary data.</text>
</comment>
<feature type="domain" description="Immune Mapped Protein 1-like C-terminal" evidence="2">
    <location>
        <begin position="107"/>
        <end position="169"/>
    </location>
</feature>
<proteinExistence type="predicted"/>
<evidence type="ECO:0000313" key="4">
    <source>
        <dbReference type="Proteomes" id="UP000224006"/>
    </source>
</evidence>
<dbReference type="GeneID" id="40310883"/>
<dbReference type="InterPro" id="IPR040955">
    <property type="entry name" value="IMP2_N"/>
</dbReference>
<dbReference type="Pfam" id="PF18590">
    <property type="entry name" value="IMP2_N"/>
    <property type="match status" value="1"/>
</dbReference>
<keyword evidence="4" id="KW-1185">Reference proteome</keyword>
<sequence length="170" mass="18622">MSILRHDSRPIVDDAEGAYLTFDCCSQGTIVLTWSKKAVPHAFVYFHPRKPVANFKFTTNGGRTQLATNVQKDPRRYYQGICAFLKTVKQFDGELTVIDQNEGPKPVAVVLHIAGTNGVVKCEKGVAYDIGQVDIVGVVPLDSSEFDCKTLTSSLFREKAERVGAALTVA</sequence>
<dbReference type="Pfam" id="PF18591">
    <property type="entry name" value="IMP2_C"/>
    <property type="match status" value="1"/>
</dbReference>
<dbReference type="VEuPathDB" id="ToxoDB:BESB_059550"/>
<evidence type="ECO:0000313" key="3">
    <source>
        <dbReference type="EMBL" id="PFH35068.1"/>
    </source>
</evidence>
<dbReference type="KEGG" id="bbes:BESB_059550"/>
<dbReference type="InterPro" id="IPR040785">
    <property type="entry name" value="IMP1-like_C"/>
</dbReference>
<evidence type="ECO:0008006" key="5">
    <source>
        <dbReference type="Google" id="ProtNLM"/>
    </source>
</evidence>
<dbReference type="RefSeq" id="XP_029219077.1">
    <property type="nucleotide sequence ID" value="XM_029364369.1"/>
</dbReference>